<feature type="non-terminal residue" evidence="2">
    <location>
        <position position="1"/>
    </location>
</feature>
<organism evidence="2 3">
    <name type="scientific">Halocaridina rubra</name>
    <name type="common">Hawaiian red shrimp</name>
    <dbReference type="NCBI Taxonomy" id="373956"/>
    <lineage>
        <taxon>Eukaryota</taxon>
        <taxon>Metazoa</taxon>
        <taxon>Ecdysozoa</taxon>
        <taxon>Arthropoda</taxon>
        <taxon>Crustacea</taxon>
        <taxon>Multicrustacea</taxon>
        <taxon>Malacostraca</taxon>
        <taxon>Eumalacostraca</taxon>
        <taxon>Eucarida</taxon>
        <taxon>Decapoda</taxon>
        <taxon>Pleocyemata</taxon>
        <taxon>Caridea</taxon>
        <taxon>Atyoidea</taxon>
        <taxon>Atyidae</taxon>
        <taxon>Halocaridina</taxon>
    </lineage>
</organism>
<feature type="chain" id="PRO_5042960695" evidence="1">
    <location>
        <begin position="24"/>
        <end position="297"/>
    </location>
</feature>
<evidence type="ECO:0000313" key="2">
    <source>
        <dbReference type="EMBL" id="KAK7085768.1"/>
    </source>
</evidence>
<gene>
    <name evidence="2" type="ORF">SK128_027194</name>
</gene>
<evidence type="ECO:0000313" key="3">
    <source>
        <dbReference type="Proteomes" id="UP001381693"/>
    </source>
</evidence>
<dbReference type="EMBL" id="JAXCGZ010000601">
    <property type="protein sequence ID" value="KAK7085768.1"/>
    <property type="molecule type" value="Genomic_DNA"/>
</dbReference>
<reference evidence="2 3" key="1">
    <citation type="submission" date="2023-11" db="EMBL/GenBank/DDBJ databases">
        <title>Halocaridina rubra genome assembly.</title>
        <authorList>
            <person name="Smith C."/>
        </authorList>
    </citation>
    <scope>NUCLEOTIDE SEQUENCE [LARGE SCALE GENOMIC DNA]</scope>
    <source>
        <strain evidence="2">EP-1</strain>
        <tissue evidence="2">Whole</tissue>
    </source>
</reference>
<accession>A0AAN8XU24</accession>
<proteinExistence type="predicted"/>
<keyword evidence="1" id="KW-0732">Signal</keyword>
<sequence length="297" mass="33716">DLCQVINFTWLNMVMNFLSCSAAVSFGYLNMESESVIEILDTCTDGNPLNYMTPSPELSVLPDIVLSNTTSASVIKGRANRTSFHFPEEPQKIEISNIQSGARPSICAICSSQQADSLDGLVNGNILSPADNDHLSKSCGHLVTGYPGRGDVTTYSPLREMRDAELDSVQSRQLMKECHICLYQSRYSNYCFKCQQCHKRQEDFFSLLWRRVPTHSWRRHSSRHSHRKSIFNLAASTEQRHCRKLVGLDLRKVADNFQVTQSKRNYKEGNSISIIFVLPLVLTRFLSAKVLCLLRWN</sequence>
<evidence type="ECO:0000256" key="1">
    <source>
        <dbReference type="SAM" id="SignalP"/>
    </source>
</evidence>
<name>A0AAN8XU24_HALRR</name>
<dbReference type="AlphaFoldDB" id="A0AAN8XU24"/>
<feature type="signal peptide" evidence="1">
    <location>
        <begin position="1"/>
        <end position="23"/>
    </location>
</feature>
<protein>
    <submittedName>
        <fullName evidence="2">Uncharacterized protein</fullName>
    </submittedName>
</protein>
<comment type="caution">
    <text evidence="2">The sequence shown here is derived from an EMBL/GenBank/DDBJ whole genome shotgun (WGS) entry which is preliminary data.</text>
</comment>
<keyword evidence="3" id="KW-1185">Reference proteome</keyword>
<dbReference type="Proteomes" id="UP001381693">
    <property type="component" value="Unassembled WGS sequence"/>
</dbReference>